<dbReference type="SUPFAM" id="SSF48317">
    <property type="entry name" value="Acid phosphatase/Vanadium-dependent haloperoxidase"/>
    <property type="match status" value="1"/>
</dbReference>
<dbReference type="RefSeq" id="WP_189603719.1">
    <property type="nucleotide sequence ID" value="NZ_BMXB01000002.1"/>
</dbReference>
<accession>A0A918S999</accession>
<dbReference type="CDD" id="cd01610">
    <property type="entry name" value="PAP2_like"/>
    <property type="match status" value="1"/>
</dbReference>
<name>A0A918S999_9FLAO</name>
<keyword evidence="3" id="KW-1185">Reference proteome</keyword>
<evidence type="ECO:0000313" key="2">
    <source>
        <dbReference type="EMBL" id="GHA31364.1"/>
    </source>
</evidence>
<feature type="domain" description="Phosphatidic acid phosphatase type 2/haloperoxidase" evidence="1">
    <location>
        <begin position="124"/>
        <end position="247"/>
    </location>
</feature>
<gene>
    <name evidence="2" type="ORF">GCM10007103_11200</name>
</gene>
<protein>
    <recommendedName>
        <fullName evidence="1">Phosphatidic acid phosphatase type 2/haloperoxidase domain-containing protein</fullName>
    </recommendedName>
</protein>
<reference evidence="2" key="1">
    <citation type="journal article" date="2014" name="Int. J. Syst. Evol. Microbiol.">
        <title>Complete genome sequence of Corynebacterium casei LMG S-19264T (=DSM 44701T), isolated from a smear-ripened cheese.</title>
        <authorList>
            <consortium name="US DOE Joint Genome Institute (JGI-PGF)"/>
            <person name="Walter F."/>
            <person name="Albersmeier A."/>
            <person name="Kalinowski J."/>
            <person name="Ruckert C."/>
        </authorList>
    </citation>
    <scope>NUCLEOTIDE SEQUENCE</scope>
    <source>
        <strain evidence="2">KCTC 12719</strain>
    </source>
</reference>
<sequence>MTRFFILLFTIITFSSYSQTNFSTSESPYELNWGVDGPYLGGSLALTGVGFYLIQEKEGLTEEEVNNLDKDDIWAIDRWSAGNYSASADDLSYYPFLGSFAVPVVMMLADNDQRSHIGQISVMYIETMATTGALYTLSVGLIDRYRPMVYSDDAPMHEKTSPSSTRSFFAGHTAATAAATFFAAKVFNDFHPDSWARPYVWTAAALVPAWVGYLRHDAGKHFLTDNIVGYSVGALSGILIPELHKKENANLSLTPTFGNHFGNQYQGLSFRYTF</sequence>
<evidence type="ECO:0000313" key="3">
    <source>
        <dbReference type="Proteomes" id="UP000610456"/>
    </source>
</evidence>
<comment type="caution">
    <text evidence="2">The sequence shown here is derived from an EMBL/GenBank/DDBJ whole genome shotgun (WGS) entry which is preliminary data.</text>
</comment>
<dbReference type="Proteomes" id="UP000610456">
    <property type="component" value="Unassembled WGS sequence"/>
</dbReference>
<evidence type="ECO:0000259" key="1">
    <source>
        <dbReference type="Pfam" id="PF01569"/>
    </source>
</evidence>
<reference evidence="2" key="2">
    <citation type="submission" date="2020-09" db="EMBL/GenBank/DDBJ databases">
        <authorList>
            <person name="Sun Q."/>
            <person name="Kim S."/>
        </authorList>
    </citation>
    <scope>NUCLEOTIDE SEQUENCE</scope>
    <source>
        <strain evidence="2">KCTC 12719</strain>
    </source>
</reference>
<dbReference type="AlphaFoldDB" id="A0A918S999"/>
<organism evidence="2 3">
    <name type="scientific">Salinimicrobium marinum</name>
    <dbReference type="NCBI Taxonomy" id="680283"/>
    <lineage>
        <taxon>Bacteria</taxon>
        <taxon>Pseudomonadati</taxon>
        <taxon>Bacteroidota</taxon>
        <taxon>Flavobacteriia</taxon>
        <taxon>Flavobacteriales</taxon>
        <taxon>Flavobacteriaceae</taxon>
        <taxon>Salinimicrobium</taxon>
    </lineage>
</organism>
<proteinExistence type="predicted"/>
<dbReference type="EMBL" id="BMXB01000002">
    <property type="protein sequence ID" value="GHA31364.1"/>
    <property type="molecule type" value="Genomic_DNA"/>
</dbReference>
<dbReference type="InterPro" id="IPR000326">
    <property type="entry name" value="PAP2/HPO"/>
</dbReference>
<dbReference type="Gene3D" id="1.20.144.10">
    <property type="entry name" value="Phosphatidic acid phosphatase type 2/haloperoxidase"/>
    <property type="match status" value="1"/>
</dbReference>
<dbReference type="InterPro" id="IPR036938">
    <property type="entry name" value="PAP2/HPO_sf"/>
</dbReference>
<dbReference type="Pfam" id="PF01569">
    <property type="entry name" value="PAP2"/>
    <property type="match status" value="1"/>
</dbReference>